<sequence>MAQVPKDEKCPNFSGYIPIEKLDITYSRSSGPGGQNVDMVSTKVDLRFHVETADWLSPEIRQKLMEQHKTKITKDGFLVIRSDKTRFQQMNLADALERLRTLIRMIAIPPKEISPETAEKLRKRREKAARLRLVEKRERSYTKQQRQAPDIDF</sequence>
<dbReference type="GO" id="GO:0016150">
    <property type="term" value="F:translation release factor activity, codon nonspecific"/>
    <property type="evidence" value="ECO:0007669"/>
    <property type="project" value="TreeGrafter"/>
</dbReference>
<evidence type="ECO:0000256" key="1">
    <source>
        <dbReference type="ARBA" id="ARBA00013260"/>
    </source>
</evidence>
<reference evidence="6" key="1">
    <citation type="journal article" date="2023" name="IScience">
        <title>Live-bearing cockroach genome reveals convergent evolutionary mechanisms linked to viviparity in insects and beyond.</title>
        <authorList>
            <person name="Fouks B."/>
            <person name="Harrison M.C."/>
            <person name="Mikhailova A.A."/>
            <person name="Marchal E."/>
            <person name="English S."/>
            <person name="Carruthers M."/>
            <person name="Jennings E.C."/>
            <person name="Chiamaka E.L."/>
            <person name="Frigard R.A."/>
            <person name="Pippel M."/>
            <person name="Attardo G.M."/>
            <person name="Benoit J.B."/>
            <person name="Bornberg-Bauer E."/>
            <person name="Tobe S.S."/>
        </authorList>
    </citation>
    <scope>NUCLEOTIDE SEQUENCE</scope>
    <source>
        <strain evidence="6">Stay&amp;Tobe</strain>
    </source>
</reference>
<comment type="caution">
    <text evidence="6">The sequence shown here is derived from an EMBL/GenBank/DDBJ whole genome shotgun (WGS) entry which is preliminary data.</text>
</comment>
<dbReference type="Proteomes" id="UP001233999">
    <property type="component" value="Unassembled WGS sequence"/>
</dbReference>
<organism evidence="6 7">
    <name type="scientific">Diploptera punctata</name>
    <name type="common">Pacific beetle cockroach</name>
    <dbReference type="NCBI Taxonomy" id="6984"/>
    <lineage>
        <taxon>Eukaryota</taxon>
        <taxon>Metazoa</taxon>
        <taxon>Ecdysozoa</taxon>
        <taxon>Arthropoda</taxon>
        <taxon>Hexapoda</taxon>
        <taxon>Insecta</taxon>
        <taxon>Pterygota</taxon>
        <taxon>Neoptera</taxon>
        <taxon>Polyneoptera</taxon>
        <taxon>Dictyoptera</taxon>
        <taxon>Blattodea</taxon>
        <taxon>Blaberoidea</taxon>
        <taxon>Blaberidae</taxon>
        <taxon>Diplopterinae</taxon>
        <taxon>Diploptera</taxon>
    </lineage>
</organism>
<keyword evidence="7" id="KW-1185">Reference proteome</keyword>
<dbReference type="GO" id="GO:0005762">
    <property type="term" value="C:mitochondrial large ribosomal subunit"/>
    <property type="evidence" value="ECO:0007669"/>
    <property type="project" value="TreeGrafter"/>
</dbReference>
<reference evidence="6" key="2">
    <citation type="submission" date="2023-05" db="EMBL/GenBank/DDBJ databases">
        <authorList>
            <person name="Fouks B."/>
        </authorList>
    </citation>
    <scope>NUCLEOTIDE SEQUENCE</scope>
    <source>
        <strain evidence="6">Stay&amp;Tobe</strain>
        <tissue evidence="6">Testes</tissue>
    </source>
</reference>
<protein>
    <recommendedName>
        <fullName evidence="3">Large ribosomal subunit protein mL62</fullName>
        <ecNumber evidence="1">3.1.1.29</ecNumber>
    </recommendedName>
    <alternativeName>
        <fullName evidence="4">Peptidyl-tRNA hydrolase ICT1, mitochondrial</fullName>
    </alternativeName>
</protein>
<evidence type="ECO:0000259" key="5">
    <source>
        <dbReference type="Pfam" id="PF00472"/>
    </source>
</evidence>
<dbReference type="FunFam" id="3.30.160.20:FF:000046">
    <property type="entry name" value="Peptidyl-tRNA hydrolase ICT1"/>
    <property type="match status" value="1"/>
</dbReference>
<comment type="similarity">
    <text evidence="2">Belongs to the prokaryotic/mitochondrial release factor family. Mitochondrion-specific ribosomal protein mL62 subfamily.</text>
</comment>
<gene>
    <name evidence="6" type="ORF">L9F63_008739</name>
</gene>
<evidence type="ECO:0000256" key="3">
    <source>
        <dbReference type="ARBA" id="ARBA00039441"/>
    </source>
</evidence>
<dbReference type="GO" id="GO:0004045">
    <property type="term" value="F:peptidyl-tRNA hydrolase activity"/>
    <property type="evidence" value="ECO:0007669"/>
    <property type="project" value="UniProtKB-EC"/>
</dbReference>
<dbReference type="NCBIfam" id="NF006718">
    <property type="entry name" value="PRK09256.1"/>
    <property type="match status" value="1"/>
</dbReference>
<dbReference type="SUPFAM" id="SSF110916">
    <property type="entry name" value="Peptidyl-tRNA hydrolase domain-like"/>
    <property type="match status" value="1"/>
</dbReference>
<dbReference type="EC" id="3.1.1.29" evidence="1"/>
<dbReference type="EMBL" id="JASPKZ010010673">
    <property type="protein sequence ID" value="KAJ9573879.1"/>
    <property type="molecule type" value="Genomic_DNA"/>
</dbReference>
<dbReference type="InterPro" id="IPR000352">
    <property type="entry name" value="Pep_chain_release_fac_I"/>
</dbReference>
<evidence type="ECO:0000313" key="7">
    <source>
        <dbReference type="Proteomes" id="UP001233999"/>
    </source>
</evidence>
<dbReference type="PANTHER" id="PTHR11075">
    <property type="entry name" value="PEPTIDE CHAIN RELEASE FACTOR"/>
    <property type="match status" value="1"/>
</dbReference>
<dbReference type="PANTHER" id="PTHR11075:SF54">
    <property type="entry name" value="LARGE RIBOSOMAL SUBUNIT PROTEIN ML62"/>
    <property type="match status" value="1"/>
</dbReference>
<evidence type="ECO:0000313" key="6">
    <source>
        <dbReference type="EMBL" id="KAJ9573879.1"/>
    </source>
</evidence>
<evidence type="ECO:0000256" key="2">
    <source>
        <dbReference type="ARBA" id="ARBA00038225"/>
    </source>
</evidence>
<dbReference type="AlphaFoldDB" id="A0AAD7Z4R8"/>
<proteinExistence type="inferred from homology"/>
<dbReference type="Gene3D" id="3.30.160.20">
    <property type="match status" value="1"/>
</dbReference>
<accession>A0AAD7Z4R8</accession>
<feature type="domain" description="Prokaryotic-type class I peptide chain release factors" evidence="5">
    <location>
        <begin position="17"/>
        <end position="147"/>
    </location>
</feature>
<dbReference type="GO" id="GO:0070126">
    <property type="term" value="P:mitochondrial translational termination"/>
    <property type="evidence" value="ECO:0007669"/>
    <property type="project" value="TreeGrafter"/>
</dbReference>
<dbReference type="Pfam" id="PF00472">
    <property type="entry name" value="RF-1"/>
    <property type="match status" value="1"/>
</dbReference>
<name>A0AAD7Z4R8_DIPPU</name>
<evidence type="ECO:0000256" key="4">
    <source>
        <dbReference type="ARBA" id="ARBA00041531"/>
    </source>
</evidence>
<dbReference type="InterPro" id="IPR052104">
    <property type="entry name" value="Mito_Release_Factor_mL62"/>
</dbReference>